<proteinExistence type="predicted"/>
<dbReference type="eggNOG" id="COG1961">
    <property type="taxonomic scope" value="Bacteria"/>
</dbReference>
<name>B1ZG65_METPB</name>
<dbReference type="Proteomes" id="UP000007136">
    <property type="component" value="Chromosome"/>
</dbReference>
<gene>
    <name evidence="3" type="ordered locus">Mpop_0209</name>
</gene>
<evidence type="ECO:0000256" key="1">
    <source>
        <dbReference type="SAM" id="MobiDB-lite"/>
    </source>
</evidence>
<feature type="domain" description="Ras-GAP" evidence="2">
    <location>
        <begin position="1"/>
        <end position="50"/>
    </location>
</feature>
<sequence>MSSDFFVSYLCPALVGQGTFGTVASQREAVSRHLGRHGRLVGEMIESVGDPQRPRLQMALALCRRHGATLLMAELGALAEDPGFLRRLSRDLHARDLRFSAADRPEVSERTLGIMAAVAEAEDRLGVQRTPETMARRREFYARFTAERRATPAADGLGTATAPRPLAESLERGETTSKSRERAEEVAPILSEIRAAGALTLEQVANALNALGIPSARGSRWYPMQVTRIEKRLAAAARDVAPRKAAGSERPLAVPMQPSEMRLA</sequence>
<dbReference type="GO" id="GO:0003677">
    <property type="term" value="F:DNA binding"/>
    <property type="evidence" value="ECO:0007669"/>
    <property type="project" value="InterPro"/>
</dbReference>
<dbReference type="InterPro" id="IPR006119">
    <property type="entry name" value="Resolv_N"/>
</dbReference>
<evidence type="ECO:0000313" key="4">
    <source>
        <dbReference type="Proteomes" id="UP000007136"/>
    </source>
</evidence>
<protein>
    <submittedName>
        <fullName evidence="3">Resolvase domain</fullName>
    </submittedName>
</protein>
<dbReference type="RefSeq" id="WP_012452161.1">
    <property type="nucleotide sequence ID" value="NC_010725.1"/>
</dbReference>
<dbReference type="GO" id="GO:0000150">
    <property type="term" value="F:DNA strand exchange activity"/>
    <property type="evidence" value="ECO:0007669"/>
    <property type="project" value="InterPro"/>
</dbReference>
<dbReference type="EMBL" id="CP001029">
    <property type="protein sequence ID" value="ACB78397.1"/>
    <property type="molecule type" value="Genomic_DNA"/>
</dbReference>
<evidence type="ECO:0000259" key="2">
    <source>
        <dbReference type="PROSITE" id="PS50018"/>
    </source>
</evidence>
<dbReference type="InterPro" id="IPR001936">
    <property type="entry name" value="RasGAP_dom"/>
</dbReference>
<dbReference type="InterPro" id="IPR036162">
    <property type="entry name" value="Resolvase-like_N_sf"/>
</dbReference>
<dbReference type="AlphaFoldDB" id="B1ZG65"/>
<feature type="compositionally biased region" description="Basic and acidic residues" evidence="1">
    <location>
        <begin position="169"/>
        <end position="183"/>
    </location>
</feature>
<reference evidence="3" key="1">
    <citation type="submission" date="2008-04" db="EMBL/GenBank/DDBJ databases">
        <title>Complete sequence of chromosome of Methylobacterium populi BJ001.</title>
        <authorList>
            <consortium name="US DOE Joint Genome Institute"/>
            <person name="Copeland A."/>
            <person name="Lucas S."/>
            <person name="Lapidus A."/>
            <person name="Glavina del Rio T."/>
            <person name="Dalin E."/>
            <person name="Tice H."/>
            <person name="Bruce D."/>
            <person name="Goodwin L."/>
            <person name="Pitluck S."/>
            <person name="Chertkov O."/>
            <person name="Brettin T."/>
            <person name="Detter J.C."/>
            <person name="Han C."/>
            <person name="Kuske C.R."/>
            <person name="Schmutz J."/>
            <person name="Larimer F."/>
            <person name="Land M."/>
            <person name="Hauser L."/>
            <person name="Kyrpides N."/>
            <person name="Mikhailova N."/>
            <person name="Marx C."/>
            <person name="Richardson P."/>
        </authorList>
    </citation>
    <scope>NUCLEOTIDE SEQUENCE [LARGE SCALE GENOMIC DNA]</scope>
    <source>
        <strain evidence="3">BJ001</strain>
    </source>
</reference>
<dbReference type="PROSITE" id="PS50018">
    <property type="entry name" value="RAS_GTPASE_ACTIV_2"/>
    <property type="match status" value="1"/>
</dbReference>
<organism evidence="3 4">
    <name type="scientific">Methylorubrum populi (strain ATCC BAA-705 / NCIMB 13946 / BJ001)</name>
    <name type="common">Methylobacterium populi</name>
    <dbReference type="NCBI Taxonomy" id="441620"/>
    <lineage>
        <taxon>Bacteria</taxon>
        <taxon>Pseudomonadati</taxon>
        <taxon>Pseudomonadota</taxon>
        <taxon>Alphaproteobacteria</taxon>
        <taxon>Hyphomicrobiales</taxon>
        <taxon>Methylobacteriaceae</taxon>
        <taxon>Methylorubrum</taxon>
    </lineage>
</organism>
<dbReference type="HOGENOM" id="CLU_010686_0_1_5"/>
<feature type="region of interest" description="Disordered" evidence="1">
    <location>
        <begin position="152"/>
        <end position="183"/>
    </location>
</feature>
<dbReference type="STRING" id="441620.Mpop_0209"/>
<feature type="region of interest" description="Disordered" evidence="1">
    <location>
        <begin position="241"/>
        <end position="264"/>
    </location>
</feature>
<evidence type="ECO:0000313" key="3">
    <source>
        <dbReference type="EMBL" id="ACB78397.1"/>
    </source>
</evidence>
<dbReference type="KEGG" id="mpo:Mpop_0209"/>
<dbReference type="Pfam" id="PF00239">
    <property type="entry name" value="Resolvase"/>
    <property type="match status" value="1"/>
</dbReference>
<dbReference type="OrthoDB" id="2290206at2"/>
<accession>B1ZG65</accession>
<dbReference type="SUPFAM" id="SSF53041">
    <property type="entry name" value="Resolvase-like"/>
    <property type="match status" value="1"/>
</dbReference>